<name>A0A084G4Y3_PSEDA</name>
<dbReference type="PROSITE" id="PS00624">
    <property type="entry name" value="GMC_OXRED_2"/>
    <property type="match status" value="1"/>
</dbReference>
<dbReference type="PANTHER" id="PTHR11552:SF115">
    <property type="entry name" value="DEHYDROGENASE XPTC-RELATED"/>
    <property type="match status" value="1"/>
</dbReference>
<feature type="chain" id="PRO_5001775351" evidence="8">
    <location>
        <begin position="20"/>
        <end position="595"/>
    </location>
</feature>
<keyword evidence="5" id="KW-0560">Oxidoreductase</keyword>
<comment type="caution">
    <text evidence="11">The sequence shown here is derived from an EMBL/GenBank/DDBJ whole genome shotgun (WGS) entry which is preliminary data.</text>
</comment>
<dbReference type="Gene3D" id="4.10.450.10">
    <property type="entry name" value="Glucose Oxidase, domain 2"/>
    <property type="match status" value="1"/>
</dbReference>
<dbReference type="PROSITE" id="PS00623">
    <property type="entry name" value="GMC_OXRED_1"/>
    <property type="match status" value="1"/>
</dbReference>
<reference evidence="11 12" key="1">
    <citation type="journal article" date="2014" name="Genome Announc.">
        <title>Draft genome sequence of the pathogenic fungus Scedosporium apiospermum.</title>
        <authorList>
            <person name="Vandeputte P."/>
            <person name="Ghamrawi S."/>
            <person name="Rechenmann M."/>
            <person name="Iltis A."/>
            <person name="Giraud S."/>
            <person name="Fleury M."/>
            <person name="Thornton C."/>
            <person name="Delhaes L."/>
            <person name="Meyer W."/>
            <person name="Papon N."/>
            <person name="Bouchara J.P."/>
        </authorList>
    </citation>
    <scope>NUCLEOTIDE SEQUENCE [LARGE SCALE GENOMIC DNA]</scope>
    <source>
        <strain evidence="11 12">IHEM 14462</strain>
    </source>
</reference>
<dbReference type="Proteomes" id="UP000028545">
    <property type="component" value="Unassembled WGS sequence"/>
</dbReference>
<keyword evidence="3 7" id="KW-0285">Flavoprotein</keyword>
<evidence type="ECO:0000256" key="6">
    <source>
        <dbReference type="PIRSR" id="PIRSR000137-2"/>
    </source>
</evidence>
<dbReference type="InterPro" id="IPR007867">
    <property type="entry name" value="GMC_OxRtase_C"/>
</dbReference>
<evidence type="ECO:0000256" key="7">
    <source>
        <dbReference type="RuleBase" id="RU003968"/>
    </source>
</evidence>
<dbReference type="RefSeq" id="XP_016642194.1">
    <property type="nucleotide sequence ID" value="XM_016787879.1"/>
</dbReference>
<feature type="domain" description="Glucose-methanol-choline oxidoreductase N-terminal" evidence="10">
    <location>
        <begin position="299"/>
        <end position="313"/>
    </location>
</feature>
<dbReference type="VEuPathDB" id="FungiDB:SAPIO_CDS5576"/>
<feature type="domain" description="Glucose-methanol-choline oxidoreductase N-terminal" evidence="9">
    <location>
        <begin position="106"/>
        <end position="129"/>
    </location>
</feature>
<evidence type="ECO:0000256" key="5">
    <source>
        <dbReference type="ARBA" id="ARBA00023002"/>
    </source>
</evidence>
<dbReference type="KEGG" id="sapo:SAPIO_CDS5576"/>
<keyword evidence="12" id="KW-1185">Reference proteome</keyword>
<evidence type="ECO:0000313" key="11">
    <source>
        <dbReference type="EMBL" id="KEZ42395.1"/>
    </source>
</evidence>
<evidence type="ECO:0000256" key="4">
    <source>
        <dbReference type="ARBA" id="ARBA00022827"/>
    </source>
</evidence>
<feature type="binding site" evidence="6">
    <location>
        <position position="261"/>
    </location>
    <ligand>
        <name>FAD</name>
        <dbReference type="ChEBI" id="CHEBI:57692"/>
    </ligand>
</feature>
<dbReference type="HOGENOM" id="CLU_002865_6_1_1"/>
<dbReference type="Pfam" id="PF00732">
    <property type="entry name" value="GMC_oxred_N"/>
    <property type="match status" value="2"/>
</dbReference>
<evidence type="ECO:0000313" key="12">
    <source>
        <dbReference type="Proteomes" id="UP000028545"/>
    </source>
</evidence>
<protein>
    <submittedName>
        <fullName evidence="11">Glucose oxidase</fullName>
    </submittedName>
</protein>
<keyword evidence="4 6" id="KW-0274">FAD</keyword>
<dbReference type="InterPro" id="IPR012132">
    <property type="entry name" value="GMC_OxRdtase"/>
</dbReference>
<comment type="cofactor">
    <cofactor evidence="1 6">
        <name>FAD</name>
        <dbReference type="ChEBI" id="CHEBI:57692"/>
    </cofactor>
</comment>
<dbReference type="OrthoDB" id="269227at2759"/>
<feature type="binding site" evidence="6">
    <location>
        <begin position="116"/>
        <end position="119"/>
    </location>
    <ligand>
        <name>FAD</name>
        <dbReference type="ChEBI" id="CHEBI:57692"/>
    </ligand>
</feature>
<dbReference type="OMA" id="DHIANYM"/>
<feature type="signal peptide" evidence="8">
    <location>
        <begin position="1"/>
        <end position="19"/>
    </location>
</feature>
<proteinExistence type="inferred from homology"/>
<evidence type="ECO:0000256" key="1">
    <source>
        <dbReference type="ARBA" id="ARBA00001974"/>
    </source>
</evidence>
<dbReference type="Gene3D" id="3.30.560.10">
    <property type="entry name" value="Glucose Oxidase, domain 3"/>
    <property type="match status" value="1"/>
</dbReference>
<dbReference type="InterPro" id="IPR000172">
    <property type="entry name" value="GMC_OxRdtase_N"/>
</dbReference>
<dbReference type="Gene3D" id="3.50.50.60">
    <property type="entry name" value="FAD/NAD(P)-binding domain"/>
    <property type="match status" value="1"/>
</dbReference>
<dbReference type="GO" id="GO:0016614">
    <property type="term" value="F:oxidoreductase activity, acting on CH-OH group of donors"/>
    <property type="evidence" value="ECO:0007669"/>
    <property type="project" value="InterPro"/>
</dbReference>
<evidence type="ECO:0000256" key="8">
    <source>
        <dbReference type="SAM" id="SignalP"/>
    </source>
</evidence>
<keyword evidence="8" id="KW-0732">Signal</keyword>
<evidence type="ECO:0000259" key="9">
    <source>
        <dbReference type="PROSITE" id="PS00623"/>
    </source>
</evidence>
<dbReference type="GO" id="GO:0050660">
    <property type="term" value="F:flavin adenine dinucleotide binding"/>
    <property type="evidence" value="ECO:0007669"/>
    <property type="project" value="InterPro"/>
</dbReference>
<comment type="similarity">
    <text evidence="2 7">Belongs to the GMC oxidoreductase family.</text>
</comment>
<dbReference type="SUPFAM" id="SSF54373">
    <property type="entry name" value="FAD-linked reductases, C-terminal domain"/>
    <property type="match status" value="1"/>
</dbReference>
<dbReference type="PIRSF" id="PIRSF000137">
    <property type="entry name" value="Alcohol_oxidase"/>
    <property type="match status" value="1"/>
</dbReference>
<dbReference type="InterPro" id="IPR036188">
    <property type="entry name" value="FAD/NAD-bd_sf"/>
</dbReference>
<dbReference type="InterPro" id="IPR027424">
    <property type="entry name" value="Glucose_Oxidase_domain_2"/>
</dbReference>
<organism evidence="11 12">
    <name type="scientific">Pseudallescheria apiosperma</name>
    <name type="common">Scedosporium apiospermum</name>
    <dbReference type="NCBI Taxonomy" id="563466"/>
    <lineage>
        <taxon>Eukaryota</taxon>
        <taxon>Fungi</taxon>
        <taxon>Dikarya</taxon>
        <taxon>Ascomycota</taxon>
        <taxon>Pezizomycotina</taxon>
        <taxon>Sordariomycetes</taxon>
        <taxon>Hypocreomycetidae</taxon>
        <taxon>Microascales</taxon>
        <taxon>Microascaceae</taxon>
        <taxon>Scedosporium</taxon>
    </lineage>
</organism>
<dbReference type="SUPFAM" id="SSF51905">
    <property type="entry name" value="FAD/NAD(P)-binding domain"/>
    <property type="match status" value="1"/>
</dbReference>
<dbReference type="EMBL" id="JOWA01000099">
    <property type="protein sequence ID" value="KEZ42395.1"/>
    <property type="molecule type" value="Genomic_DNA"/>
</dbReference>
<evidence type="ECO:0000256" key="3">
    <source>
        <dbReference type="ARBA" id="ARBA00022630"/>
    </source>
</evidence>
<evidence type="ECO:0000256" key="2">
    <source>
        <dbReference type="ARBA" id="ARBA00010790"/>
    </source>
</evidence>
<evidence type="ECO:0000259" key="10">
    <source>
        <dbReference type="PROSITE" id="PS00624"/>
    </source>
</evidence>
<dbReference type="Pfam" id="PF05199">
    <property type="entry name" value="GMC_oxred_C"/>
    <property type="match status" value="1"/>
</dbReference>
<accession>A0A084G4Y3</accession>
<dbReference type="PANTHER" id="PTHR11552">
    <property type="entry name" value="GLUCOSE-METHANOL-CHOLINE GMC OXIDOREDUCTASE"/>
    <property type="match status" value="1"/>
</dbReference>
<dbReference type="GO" id="GO:0044550">
    <property type="term" value="P:secondary metabolite biosynthetic process"/>
    <property type="evidence" value="ECO:0007669"/>
    <property type="project" value="TreeGrafter"/>
</dbReference>
<dbReference type="GeneID" id="27724648"/>
<dbReference type="AlphaFoldDB" id="A0A084G4Y3"/>
<gene>
    <name evidence="11" type="ORF">SAPIO_CDS5576</name>
</gene>
<sequence>MTSLKILSFGYALFALAVAYPTSIERARVLGRQEDVLDEYDYVIVGGGTAGLTVGDRLSEDGKYSVLAIEYGYLERDGYRPGRTTYNITSQPSPQLNNRTFNVGIGCIVGGSSAVNGQVFQRGTAGDYDIWGELGGAEDTTWTWENILGYFKKGIHFNPPEEEFAEAFNITYDLDGWGQDPDTHIYATYARGITPGVIPLYNAMTNFPGVDVPVDGANGQNGLYWFTTSMDPVNFNRSYARTGHWDGLDRENYQLLPATKVNKIVFDGDRAVGVQIHPRDHRDDTQVIKARKEVILAAGAIHTPQVLQLSGIGPRKLLKAADIEVKVDLPGVGANFQDHHYIPGVRFSWGNAPEVPELNLSSNRTGNGIALGAFLGLKAFSPDLFEDIATRYESQDAAEFLPKGTDCTIVAGYKQQKKIYARAMRDNTISFLECMLGGSPSCSPQNVHPVSRGTVTLNTTDPESEVIVDYRAASNPIDIDIMVEAIKFFRRFITTGDLAEYEALEEVPGAEYQTDEELAEWARETIIPSVYHPVGTAAKMPRKWGGVVDEDLLVYGVEGLSVVDASIMPTLVGSTTSMTVYAIAEKAADLIKSRA</sequence>